<accession>A0A816G1N4</accession>
<sequence>MEVLKACSKLAEAEIERLHEEFWRKNPDGKMSKQAFQEFCEQHNKDSALRKLHNKLPMVLFDQDGNDSLAHLRSMRFALIVSNAAVARPALRLNAQNFHMGDFVEFLTAKTFASATSSREALGYLFDLYDDNQKGRLDHSEFVALVTNMAGNAWMTETVSFWGALKLTRKLGLAMSPYVKGNKLEKEQFITECEKNPIIKDMFETEPN</sequence>
<reference evidence="2" key="1">
    <citation type="submission" date="2021-02" db="EMBL/GenBank/DDBJ databases">
        <authorList>
            <person name="Nowell W R."/>
        </authorList>
    </citation>
    <scope>NUCLEOTIDE SEQUENCE</scope>
</reference>
<dbReference type="InterPro" id="IPR002048">
    <property type="entry name" value="EF_hand_dom"/>
</dbReference>
<dbReference type="PROSITE" id="PS50222">
    <property type="entry name" value="EF_HAND_2"/>
    <property type="match status" value="1"/>
</dbReference>
<dbReference type="Proteomes" id="UP000663834">
    <property type="component" value="Unassembled WGS sequence"/>
</dbReference>
<protein>
    <recommendedName>
        <fullName evidence="1">EF-hand domain-containing protein</fullName>
    </recommendedName>
</protein>
<dbReference type="GO" id="GO:0005509">
    <property type="term" value="F:calcium ion binding"/>
    <property type="evidence" value="ECO:0007669"/>
    <property type="project" value="InterPro"/>
</dbReference>
<feature type="domain" description="EF-hand" evidence="1">
    <location>
        <begin position="117"/>
        <end position="152"/>
    </location>
</feature>
<dbReference type="Gene3D" id="1.10.238.10">
    <property type="entry name" value="EF-hand"/>
    <property type="match status" value="1"/>
</dbReference>
<dbReference type="OrthoDB" id="10107120at2759"/>
<evidence type="ECO:0000259" key="1">
    <source>
        <dbReference type="PROSITE" id="PS50222"/>
    </source>
</evidence>
<name>A0A816G1N4_9BILA</name>
<dbReference type="EMBL" id="CAJNOW010018857">
    <property type="protein sequence ID" value="CAF1669084.1"/>
    <property type="molecule type" value="Genomic_DNA"/>
</dbReference>
<evidence type="ECO:0000313" key="3">
    <source>
        <dbReference type="Proteomes" id="UP000663834"/>
    </source>
</evidence>
<evidence type="ECO:0000313" key="2">
    <source>
        <dbReference type="EMBL" id="CAF1669084.1"/>
    </source>
</evidence>
<gene>
    <name evidence="2" type="ORF">KQP761_LOCUS33868</name>
</gene>
<proteinExistence type="predicted"/>
<comment type="caution">
    <text evidence="2">The sequence shown here is derived from an EMBL/GenBank/DDBJ whole genome shotgun (WGS) entry which is preliminary data.</text>
</comment>
<dbReference type="SUPFAM" id="SSF47473">
    <property type="entry name" value="EF-hand"/>
    <property type="match status" value="1"/>
</dbReference>
<dbReference type="AlphaFoldDB" id="A0A816G1N4"/>
<organism evidence="2 3">
    <name type="scientific">Rotaria magnacalcarata</name>
    <dbReference type="NCBI Taxonomy" id="392030"/>
    <lineage>
        <taxon>Eukaryota</taxon>
        <taxon>Metazoa</taxon>
        <taxon>Spiralia</taxon>
        <taxon>Gnathifera</taxon>
        <taxon>Rotifera</taxon>
        <taxon>Eurotatoria</taxon>
        <taxon>Bdelloidea</taxon>
        <taxon>Philodinida</taxon>
        <taxon>Philodinidae</taxon>
        <taxon>Rotaria</taxon>
    </lineage>
</organism>
<dbReference type="InterPro" id="IPR011992">
    <property type="entry name" value="EF-hand-dom_pair"/>
</dbReference>